<dbReference type="NCBIfam" id="TIGR01632">
    <property type="entry name" value="L11_bact"/>
    <property type="match status" value="1"/>
</dbReference>
<dbReference type="AlphaFoldDB" id="A0AAJ0GIT5"/>
<keyword evidence="2 4" id="KW-0689">Ribosomal protein</keyword>
<dbReference type="FunFam" id="3.30.1550.10:FF:000004">
    <property type="entry name" value="Mitochondrial 54S ribosomal protein YmL19"/>
    <property type="match status" value="1"/>
</dbReference>
<dbReference type="GO" id="GO:0070180">
    <property type="term" value="F:large ribosomal subunit rRNA binding"/>
    <property type="evidence" value="ECO:0007669"/>
    <property type="project" value="TreeGrafter"/>
</dbReference>
<evidence type="ECO:0000259" key="5">
    <source>
        <dbReference type="Pfam" id="PF00298"/>
    </source>
</evidence>
<dbReference type="Proteomes" id="UP001271007">
    <property type="component" value="Unassembled WGS sequence"/>
</dbReference>
<comment type="similarity">
    <text evidence="1 4">Belongs to the universal ribosomal protein uL11 family.</text>
</comment>
<evidence type="ECO:0000256" key="3">
    <source>
        <dbReference type="ARBA" id="ARBA00023274"/>
    </source>
</evidence>
<dbReference type="PANTHER" id="PTHR11661">
    <property type="entry name" value="60S RIBOSOMAL PROTEIN L12"/>
    <property type="match status" value="1"/>
</dbReference>
<reference evidence="7" key="1">
    <citation type="submission" date="2023-04" db="EMBL/GenBank/DDBJ databases">
        <title>Black Yeasts Isolated from many extreme environments.</title>
        <authorList>
            <person name="Coleine C."/>
            <person name="Stajich J.E."/>
            <person name="Selbmann L."/>
        </authorList>
    </citation>
    <scope>NUCLEOTIDE SEQUENCE</scope>
    <source>
        <strain evidence="7">CCFEE 5312</strain>
    </source>
</reference>
<comment type="caution">
    <text evidence="7">The sequence shown here is derived from an EMBL/GenBank/DDBJ whole genome shotgun (WGS) entry which is preliminary data.</text>
</comment>
<dbReference type="EMBL" id="JAWDJX010000002">
    <property type="protein sequence ID" value="KAK3058351.1"/>
    <property type="molecule type" value="Genomic_DNA"/>
</dbReference>
<dbReference type="PANTHER" id="PTHR11661:SF1">
    <property type="entry name" value="LARGE RIBOSOMAL SUBUNIT PROTEIN UL11M"/>
    <property type="match status" value="1"/>
</dbReference>
<dbReference type="GO" id="GO:0006412">
    <property type="term" value="P:translation"/>
    <property type="evidence" value="ECO:0007669"/>
    <property type="project" value="InterPro"/>
</dbReference>
<organism evidence="7 8">
    <name type="scientific">Extremus antarcticus</name>
    <dbReference type="NCBI Taxonomy" id="702011"/>
    <lineage>
        <taxon>Eukaryota</taxon>
        <taxon>Fungi</taxon>
        <taxon>Dikarya</taxon>
        <taxon>Ascomycota</taxon>
        <taxon>Pezizomycotina</taxon>
        <taxon>Dothideomycetes</taxon>
        <taxon>Dothideomycetidae</taxon>
        <taxon>Mycosphaerellales</taxon>
        <taxon>Extremaceae</taxon>
        <taxon>Extremus</taxon>
    </lineage>
</organism>
<keyword evidence="8" id="KW-1185">Reference proteome</keyword>
<dbReference type="GO" id="GO:0003735">
    <property type="term" value="F:structural constituent of ribosome"/>
    <property type="evidence" value="ECO:0007669"/>
    <property type="project" value="InterPro"/>
</dbReference>
<evidence type="ECO:0000256" key="2">
    <source>
        <dbReference type="ARBA" id="ARBA00022980"/>
    </source>
</evidence>
<evidence type="ECO:0000256" key="1">
    <source>
        <dbReference type="ARBA" id="ARBA00010537"/>
    </source>
</evidence>
<gene>
    <name evidence="7" type="primary">MRPL19</name>
    <name evidence="7" type="ORF">LTR09_001429</name>
</gene>
<dbReference type="InterPro" id="IPR020783">
    <property type="entry name" value="Ribosomal_uL11_C"/>
</dbReference>
<dbReference type="InterPro" id="IPR036769">
    <property type="entry name" value="Ribosomal_uL11_C_sf"/>
</dbReference>
<sequence>MARKLLQNDQIVKLIVGAGQASPSPPVGPALGSKGVKSMDFCKEFNARTSTYTPGTPIPARVTVRPDRSFTFELRTPPTASLLLAAAGVTPQKNRLRGAGNTAGPHSKVGMEGKGKAAHAGVIPGNAGTGVVGKVSLKHVYEIAKIKQGETRLGGIGLEGLVKSVVAQAGSMGVVVVP</sequence>
<dbReference type="Pfam" id="PF00298">
    <property type="entry name" value="Ribosomal_L11"/>
    <property type="match status" value="1"/>
</dbReference>
<accession>A0AAJ0GIT5</accession>
<keyword evidence="3 4" id="KW-0687">Ribonucleoprotein</keyword>
<evidence type="ECO:0000256" key="4">
    <source>
        <dbReference type="RuleBase" id="RU003978"/>
    </source>
</evidence>
<evidence type="ECO:0000313" key="8">
    <source>
        <dbReference type="Proteomes" id="UP001271007"/>
    </source>
</evidence>
<dbReference type="GO" id="GO:0005762">
    <property type="term" value="C:mitochondrial large ribosomal subunit"/>
    <property type="evidence" value="ECO:0007669"/>
    <property type="project" value="TreeGrafter"/>
</dbReference>
<dbReference type="Gene3D" id="3.30.1550.10">
    <property type="entry name" value="Ribosomal protein L11/L12, N-terminal domain"/>
    <property type="match status" value="1"/>
</dbReference>
<dbReference type="InterPro" id="IPR000911">
    <property type="entry name" value="Ribosomal_uL11"/>
</dbReference>
<dbReference type="Gene3D" id="1.10.10.250">
    <property type="entry name" value="Ribosomal protein L11, C-terminal domain"/>
    <property type="match status" value="1"/>
</dbReference>
<dbReference type="InterPro" id="IPR020784">
    <property type="entry name" value="Ribosomal_uL11_N"/>
</dbReference>
<evidence type="ECO:0000259" key="6">
    <source>
        <dbReference type="Pfam" id="PF03946"/>
    </source>
</evidence>
<evidence type="ECO:0000313" key="7">
    <source>
        <dbReference type="EMBL" id="KAK3058351.1"/>
    </source>
</evidence>
<dbReference type="CDD" id="cd00349">
    <property type="entry name" value="Ribosomal_L11"/>
    <property type="match status" value="1"/>
</dbReference>
<dbReference type="InterPro" id="IPR006519">
    <property type="entry name" value="Ribosomal_uL11_bac-typ"/>
</dbReference>
<name>A0AAJ0GIT5_9PEZI</name>
<dbReference type="SUPFAM" id="SSF54747">
    <property type="entry name" value="Ribosomal L11/L12e N-terminal domain"/>
    <property type="match status" value="1"/>
</dbReference>
<feature type="domain" description="Large ribosomal subunit protein uL11 C-terminal" evidence="5">
    <location>
        <begin position="75"/>
        <end position="176"/>
    </location>
</feature>
<dbReference type="Pfam" id="PF03946">
    <property type="entry name" value="Ribosomal_L11_N"/>
    <property type="match status" value="1"/>
</dbReference>
<feature type="domain" description="Large ribosomal subunit protein uL11 N-terminal" evidence="6">
    <location>
        <begin position="12"/>
        <end position="70"/>
    </location>
</feature>
<protein>
    <submittedName>
        <fullName evidence="7">Mitochondrial 54S ribosomal protein YmL19</fullName>
    </submittedName>
</protein>
<proteinExistence type="inferred from homology"/>
<dbReference type="InterPro" id="IPR036796">
    <property type="entry name" value="Ribosomal_uL11_N_sf"/>
</dbReference>
<dbReference type="HAMAP" id="MF_00736">
    <property type="entry name" value="Ribosomal_uL11"/>
    <property type="match status" value="1"/>
</dbReference>
<dbReference type="SUPFAM" id="SSF46906">
    <property type="entry name" value="Ribosomal protein L11, C-terminal domain"/>
    <property type="match status" value="1"/>
</dbReference>
<dbReference type="SMART" id="SM00649">
    <property type="entry name" value="RL11"/>
    <property type="match status" value="1"/>
</dbReference>